<dbReference type="Proteomes" id="UP001432027">
    <property type="component" value="Unassembled WGS sequence"/>
</dbReference>
<dbReference type="Pfam" id="PF03145">
    <property type="entry name" value="Sina_TRAF"/>
    <property type="match status" value="1"/>
</dbReference>
<evidence type="ECO:0000256" key="1">
    <source>
        <dbReference type="ARBA" id="ARBA00000900"/>
    </source>
</evidence>
<comment type="domain">
    <text evidence="12">The RING-type zinc finger domain is essential for ubiquitin ligase activity.</text>
</comment>
<accession>A0AAV5TP63</accession>
<evidence type="ECO:0000256" key="5">
    <source>
        <dbReference type="ARBA" id="ARBA00022723"/>
    </source>
</evidence>
<dbReference type="Pfam" id="PF21361">
    <property type="entry name" value="Sina_ZnF"/>
    <property type="match status" value="1"/>
</dbReference>
<feature type="domain" description="RING-type" evidence="14">
    <location>
        <begin position="106"/>
        <end position="141"/>
    </location>
</feature>
<feature type="non-terminal residue" evidence="16">
    <location>
        <position position="1"/>
    </location>
</feature>
<evidence type="ECO:0000256" key="4">
    <source>
        <dbReference type="ARBA" id="ARBA00022679"/>
    </source>
</evidence>
<dbReference type="SUPFAM" id="SSF49599">
    <property type="entry name" value="TRAF domain-like"/>
    <property type="match status" value="1"/>
</dbReference>
<evidence type="ECO:0000313" key="16">
    <source>
        <dbReference type="EMBL" id="GMS96164.1"/>
    </source>
</evidence>
<evidence type="ECO:0000256" key="6">
    <source>
        <dbReference type="ARBA" id="ARBA00022771"/>
    </source>
</evidence>
<evidence type="ECO:0000256" key="2">
    <source>
        <dbReference type="ARBA" id="ARBA00004906"/>
    </source>
</evidence>
<keyword evidence="8 12" id="KW-0862">Zinc</keyword>
<keyword evidence="17" id="KW-1185">Reference proteome</keyword>
<dbReference type="PANTHER" id="PTHR45877">
    <property type="entry name" value="E3 UBIQUITIN-PROTEIN LIGASE SIAH2"/>
    <property type="match status" value="1"/>
</dbReference>
<organism evidence="16 17">
    <name type="scientific">Pristionchus entomophagus</name>
    <dbReference type="NCBI Taxonomy" id="358040"/>
    <lineage>
        <taxon>Eukaryota</taxon>
        <taxon>Metazoa</taxon>
        <taxon>Ecdysozoa</taxon>
        <taxon>Nematoda</taxon>
        <taxon>Chromadorea</taxon>
        <taxon>Rhabditida</taxon>
        <taxon>Rhabditina</taxon>
        <taxon>Diplogasteromorpha</taxon>
        <taxon>Diplogasteroidea</taxon>
        <taxon>Neodiplogasteridae</taxon>
        <taxon>Pristionchus</taxon>
    </lineage>
</organism>
<evidence type="ECO:0000256" key="12">
    <source>
        <dbReference type="RuleBase" id="RU201113"/>
    </source>
</evidence>
<comment type="caution">
    <text evidence="16">The sequence shown here is derived from an EMBL/GenBank/DDBJ whole genome shotgun (WGS) entry which is preliminary data.</text>
</comment>
<dbReference type="FunFam" id="2.60.210.10:FF:000002">
    <property type="entry name" value="E3 ubiquitin-protein ligase"/>
    <property type="match status" value="1"/>
</dbReference>
<dbReference type="PROSITE" id="PS50089">
    <property type="entry name" value="ZF_RING_2"/>
    <property type="match status" value="1"/>
</dbReference>
<dbReference type="EMBL" id="BTSX01000004">
    <property type="protein sequence ID" value="GMS96164.1"/>
    <property type="molecule type" value="Genomic_DNA"/>
</dbReference>
<comment type="catalytic activity">
    <reaction evidence="1 12">
        <text>S-ubiquitinyl-[E2 ubiquitin-conjugating enzyme]-L-cysteine + [acceptor protein]-L-lysine = [E2 ubiquitin-conjugating enzyme]-L-cysteine + N(6)-ubiquitinyl-[acceptor protein]-L-lysine.</text>
        <dbReference type="EC" id="2.3.2.27"/>
    </reaction>
</comment>
<evidence type="ECO:0000256" key="3">
    <source>
        <dbReference type="ARBA" id="ARBA00009119"/>
    </source>
</evidence>
<dbReference type="InterPro" id="IPR018121">
    <property type="entry name" value="7-in-absentia-prot_TRAF-dom"/>
</dbReference>
<evidence type="ECO:0000256" key="10">
    <source>
        <dbReference type="ARBA" id="ARBA00064073"/>
    </source>
</evidence>
<keyword evidence="6 11" id="KW-0863">Zinc-finger</keyword>
<dbReference type="Gene3D" id="2.60.210.10">
    <property type="entry name" value="Apoptosis, Tumor Necrosis Factor Receptor Associated Protein 2, Chain A"/>
    <property type="match status" value="1"/>
</dbReference>
<keyword evidence="4" id="KW-0808">Transferase</keyword>
<dbReference type="InterPro" id="IPR013010">
    <property type="entry name" value="Znf_SIAH"/>
</dbReference>
<dbReference type="GO" id="GO:0031624">
    <property type="term" value="F:ubiquitin conjugating enzyme binding"/>
    <property type="evidence" value="ECO:0007669"/>
    <property type="project" value="TreeGrafter"/>
</dbReference>
<dbReference type="InterPro" id="IPR008974">
    <property type="entry name" value="TRAF-like"/>
</dbReference>
<dbReference type="EC" id="2.3.2.27" evidence="12"/>
<feature type="domain" description="SIAH-type" evidence="15">
    <location>
        <begin position="158"/>
        <end position="218"/>
    </location>
</feature>
<reference evidence="16" key="1">
    <citation type="submission" date="2023-10" db="EMBL/GenBank/DDBJ databases">
        <title>Genome assembly of Pristionchus species.</title>
        <authorList>
            <person name="Yoshida K."/>
            <person name="Sommer R.J."/>
        </authorList>
    </citation>
    <scope>NUCLEOTIDE SEQUENCE</scope>
    <source>
        <strain evidence="16">RS0144</strain>
    </source>
</reference>
<comment type="domain">
    <text evidence="12">The SBD domain (substrate-binding domain) mediates the interaction with substrate proteins. It is related to the TRAF family.</text>
</comment>
<dbReference type="SUPFAM" id="SSF57850">
    <property type="entry name" value="RING/U-box"/>
    <property type="match status" value="1"/>
</dbReference>
<protein>
    <recommendedName>
        <fullName evidence="12">E3 ubiquitin-protein ligase</fullName>
        <ecNumber evidence="12">2.3.2.27</ecNumber>
    </recommendedName>
</protein>
<evidence type="ECO:0000256" key="8">
    <source>
        <dbReference type="ARBA" id="ARBA00022833"/>
    </source>
</evidence>
<evidence type="ECO:0000256" key="7">
    <source>
        <dbReference type="ARBA" id="ARBA00022786"/>
    </source>
</evidence>
<dbReference type="GO" id="GO:0005737">
    <property type="term" value="C:cytoplasm"/>
    <property type="evidence" value="ECO:0007669"/>
    <property type="project" value="InterPro"/>
</dbReference>
<comment type="function">
    <text evidence="9">E3 ubiquitin-protein ligase that mediates ubiquitination and subsequent proteasomal degradation of target proteins. E3 ubiquitin ligases accept ubiquitin from an E2 ubiquitin-conjugating enzyme in the form of a thioester and then directly transfers the ubiquitin to targeted substrates. It probably triggers the ubiquitin-mediated degradation of different substrates.</text>
</comment>
<proteinExistence type="inferred from homology"/>
<feature type="compositionally biased region" description="Pro residues" evidence="13">
    <location>
        <begin position="36"/>
        <end position="45"/>
    </location>
</feature>
<dbReference type="PROSITE" id="PS51081">
    <property type="entry name" value="ZF_SIAH"/>
    <property type="match status" value="1"/>
</dbReference>
<keyword evidence="5 12" id="KW-0479">Metal-binding</keyword>
<dbReference type="GO" id="GO:0043161">
    <property type="term" value="P:proteasome-mediated ubiquitin-dependent protein catabolic process"/>
    <property type="evidence" value="ECO:0007669"/>
    <property type="project" value="TreeGrafter"/>
</dbReference>
<dbReference type="PANTHER" id="PTHR45877:SF2">
    <property type="entry name" value="E3 UBIQUITIN-PROTEIN LIGASE SINA-RELATED"/>
    <property type="match status" value="1"/>
</dbReference>
<dbReference type="InterPro" id="IPR001841">
    <property type="entry name" value="Znf_RING"/>
</dbReference>
<feature type="region of interest" description="Disordered" evidence="13">
    <location>
        <begin position="1"/>
        <end position="55"/>
    </location>
</feature>
<comment type="similarity">
    <text evidence="3 12">Belongs to the SINA (Seven in absentia) family.</text>
</comment>
<evidence type="ECO:0000256" key="9">
    <source>
        <dbReference type="ARBA" id="ARBA00024004"/>
    </source>
</evidence>
<dbReference type="InterPro" id="IPR049548">
    <property type="entry name" value="Sina-like_RING"/>
</dbReference>
<dbReference type="Gene3D" id="3.30.40.10">
    <property type="entry name" value="Zinc/RING finger domain, C3HC4 (zinc finger)"/>
    <property type="match status" value="2"/>
</dbReference>
<dbReference type="InterPro" id="IPR004162">
    <property type="entry name" value="SINA-like_animal"/>
</dbReference>
<evidence type="ECO:0000313" key="17">
    <source>
        <dbReference type="Proteomes" id="UP001432027"/>
    </source>
</evidence>
<dbReference type="FunFam" id="3.30.40.10:FF:000652">
    <property type="entry name" value="E3 ubiquitin-protein ligase"/>
    <property type="match status" value="1"/>
</dbReference>
<evidence type="ECO:0000256" key="11">
    <source>
        <dbReference type="PROSITE-ProRule" id="PRU00455"/>
    </source>
</evidence>
<gene>
    <name evidence="16" type="ORF">PENTCL1PPCAC_18339</name>
</gene>
<name>A0AAV5TP63_9BILA</name>
<keyword evidence="7 12" id="KW-0833">Ubl conjugation pathway</keyword>
<dbReference type="InterPro" id="IPR013083">
    <property type="entry name" value="Znf_RING/FYVE/PHD"/>
</dbReference>
<comment type="subunit">
    <text evidence="10">Interacts with tir-1.</text>
</comment>
<dbReference type="AlphaFoldDB" id="A0AAV5TP63"/>
<dbReference type="CDD" id="cd03829">
    <property type="entry name" value="Sina"/>
    <property type="match status" value="1"/>
</dbReference>
<evidence type="ECO:0000259" key="15">
    <source>
        <dbReference type="PROSITE" id="PS51081"/>
    </source>
</evidence>
<dbReference type="GO" id="GO:0008270">
    <property type="term" value="F:zinc ion binding"/>
    <property type="evidence" value="ECO:0007669"/>
    <property type="project" value="UniProtKB-KW"/>
</dbReference>
<feature type="compositionally biased region" description="Gly residues" evidence="13">
    <location>
        <begin position="17"/>
        <end position="27"/>
    </location>
</feature>
<dbReference type="Pfam" id="PF21362">
    <property type="entry name" value="Sina_RING"/>
    <property type="match status" value="1"/>
</dbReference>
<dbReference type="FunFam" id="3.30.40.10:FF:000050">
    <property type="entry name" value="E3 ubiquitin-protein ligase"/>
    <property type="match status" value="1"/>
</dbReference>
<evidence type="ECO:0000256" key="13">
    <source>
        <dbReference type="SAM" id="MobiDB-lite"/>
    </source>
</evidence>
<evidence type="ECO:0000259" key="14">
    <source>
        <dbReference type="PROSITE" id="PS50089"/>
    </source>
</evidence>
<dbReference type="GO" id="GO:0061630">
    <property type="term" value="F:ubiquitin protein ligase activity"/>
    <property type="evidence" value="ECO:0007669"/>
    <property type="project" value="UniProtKB-EC"/>
</dbReference>
<comment type="pathway">
    <text evidence="2 12">Protein modification; protein ubiquitination.</text>
</comment>
<sequence length="364" mass="40069">FRTSSDRKKSRMSGHPFGSGGNSGGKGSQHNSRSNSPPPDSPSPPMQCVATPQQQKNAIVARVQGNTPIGVSPAAQNTQSVAPQIATITPADGNDTSNEVLSVFECPVCLEYMLPPYLQCQAGHLVCGNCRPKLQCCPTCRGPTPAVRNLGLEKIANTVKFPCKFAQSGCTLSFHHYEKVEHEDICEFRPYLCPCPGASCKWQGSLNEVMHHLMKIHKSITTLQGEDIVFLATDINLPGAVDWVMMQSCFNFHFMLVLEKQEKFEHGQQIFYAVVQLIGTKKEAEMFSYRLELSSHRRRLCWEATPRSIHEGIAHAISQSDCLSFDTPTAQLFAENGNLGINVTISLNQEHSQQAISSVPTPLR</sequence>